<evidence type="ECO:0000259" key="6">
    <source>
        <dbReference type="Pfam" id="PF08386"/>
    </source>
</evidence>
<keyword evidence="4" id="KW-0732">Signal</keyword>
<sequence length="531" mass="55960">MTHLTPRSSSRPCTPTTFGLSTAAVLLASAVLAPVSQAEPEAHSSPAPVTWGPCPAGALADEAAECADIEVPEDYSDPDAGTISLTMSRIAATGERKGVIAGNPGGPGGDALQMFSSKEIGNPGEKGRASMPADVREHYDLIGVEPRGLAFGTPLDCATDDPLAPASDIRASCEESDPGYADTITTENTARDLEEARKALGEEKLNLYGVSYGGPMMATYASLFPETTDRVVLDSAASPEQRWFALGSERKDARIEGVNAMFSWIASRDDEYHLGDTPLKVFRSFEEKISGPTGTRLPVTPPGAEGEDLPAGTGSAGELGVRLLDSVTFADWRGGTFLDSLRTWVDPAASEGMAVGTETMLGAIYDQTTWPELAASVRDGTFGDEASTGTELTEEEQEGIELQTATGGYVERAIICNENGTPGDPSRIGPYLERTYTGGDLIRANEDMIASGQFCSGWPAQTSPTELSGAELDREPLNIGYTKDTAVTADGAPEMQQAMGGELELYPGYSHGVMLLQPELAADKVSAYFAD</sequence>
<evidence type="ECO:0000256" key="1">
    <source>
        <dbReference type="ARBA" id="ARBA00010088"/>
    </source>
</evidence>
<proteinExistence type="inferred from homology"/>
<feature type="chain" id="PRO_5038339341" evidence="4">
    <location>
        <begin position="39"/>
        <end position="531"/>
    </location>
</feature>
<evidence type="ECO:0000259" key="5">
    <source>
        <dbReference type="Pfam" id="PF00561"/>
    </source>
</evidence>
<gene>
    <name evidence="7" type="ORF">H9870_14175</name>
</gene>
<comment type="similarity">
    <text evidence="1">Belongs to the peptidase S33 family.</text>
</comment>
<dbReference type="Pfam" id="PF00561">
    <property type="entry name" value="Abhydrolase_1"/>
    <property type="match status" value="1"/>
</dbReference>
<dbReference type="InterPro" id="IPR013595">
    <property type="entry name" value="Pept_S33_TAP-like_C"/>
</dbReference>
<dbReference type="PANTHER" id="PTHR43248:SF30">
    <property type="entry name" value="AB HYDROLASE-1 DOMAIN-CONTAINING PROTEIN"/>
    <property type="match status" value="1"/>
</dbReference>
<evidence type="ECO:0000256" key="4">
    <source>
        <dbReference type="SAM" id="SignalP"/>
    </source>
</evidence>
<reference evidence="7" key="2">
    <citation type="submission" date="2021-04" db="EMBL/GenBank/DDBJ databases">
        <authorList>
            <person name="Gilroy R."/>
        </authorList>
    </citation>
    <scope>NUCLEOTIDE SEQUENCE</scope>
    <source>
        <strain evidence="7">CHK32-1732</strain>
    </source>
</reference>
<feature type="domain" description="AB hydrolase-1" evidence="5">
    <location>
        <begin position="135"/>
        <end position="276"/>
    </location>
</feature>
<dbReference type="PANTHER" id="PTHR43248">
    <property type="entry name" value="2-SUCCINYL-6-HYDROXY-2,4-CYCLOHEXADIENE-1-CARBOXYLATE SYNTHASE"/>
    <property type="match status" value="1"/>
</dbReference>
<accession>A0A9D1RQW5</accession>
<dbReference type="Proteomes" id="UP000824190">
    <property type="component" value="Unassembled WGS sequence"/>
</dbReference>
<dbReference type="SUPFAM" id="SSF53474">
    <property type="entry name" value="alpha/beta-Hydrolases"/>
    <property type="match status" value="1"/>
</dbReference>
<name>A0A9D1RQW5_9CORY</name>
<reference evidence="7" key="1">
    <citation type="journal article" date="2021" name="PeerJ">
        <title>Extensive microbial diversity within the chicken gut microbiome revealed by metagenomics and culture.</title>
        <authorList>
            <person name="Gilroy R."/>
            <person name="Ravi A."/>
            <person name="Getino M."/>
            <person name="Pursley I."/>
            <person name="Horton D.L."/>
            <person name="Alikhan N.F."/>
            <person name="Baker D."/>
            <person name="Gharbi K."/>
            <person name="Hall N."/>
            <person name="Watson M."/>
            <person name="Adriaenssens E.M."/>
            <person name="Foster-Nyarko E."/>
            <person name="Jarju S."/>
            <person name="Secka A."/>
            <person name="Antonio M."/>
            <person name="Oren A."/>
            <person name="Chaudhuri R.R."/>
            <person name="La Ragione R."/>
            <person name="Hildebrand F."/>
            <person name="Pallen M.J."/>
        </authorList>
    </citation>
    <scope>NUCLEOTIDE SEQUENCE</scope>
    <source>
        <strain evidence="7">CHK32-1732</strain>
    </source>
</reference>
<feature type="domain" description="Peptidase S33 tripeptidyl aminopeptidase-like C-terminal" evidence="6">
    <location>
        <begin position="445"/>
        <end position="530"/>
    </location>
</feature>
<evidence type="ECO:0000256" key="2">
    <source>
        <dbReference type="ARBA" id="ARBA00022801"/>
    </source>
</evidence>
<protein>
    <submittedName>
        <fullName evidence="7">Alpha/beta hydrolase</fullName>
    </submittedName>
</protein>
<dbReference type="InterPro" id="IPR051601">
    <property type="entry name" value="Serine_prot/Carboxylest_S33"/>
</dbReference>
<evidence type="ECO:0000256" key="3">
    <source>
        <dbReference type="SAM" id="MobiDB-lite"/>
    </source>
</evidence>
<feature type="region of interest" description="Disordered" evidence="3">
    <location>
        <begin position="292"/>
        <end position="313"/>
    </location>
</feature>
<feature type="signal peptide" evidence="4">
    <location>
        <begin position="1"/>
        <end position="38"/>
    </location>
</feature>
<dbReference type="Gene3D" id="3.40.50.1820">
    <property type="entry name" value="alpha/beta hydrolase"/>
    <property type="match status" value="1"/>
</dbReference>
<dbReference type="Pfam" id="PF08386">
    <property type="entry name" value="Abhydrolase_4"/>
    <property type="match status" value="1"/>
</dbReference>
<comment type="caution">
    <text evidence="7">The sequence shown here is derived from an EMBL/GenBank/DDBJ whole genome shotgun (WGS) entry which is preliminary data.</text>
</comment>
<dbReference type="InterPro" id="IPR000073">
    <property type="entry name" value="AB_hydrolase_1"/>
</dbReference>
<dbReference type="AlphaFoldDB" id="A0A9D1RQW5"/>
<dbReference type="InterPro" id="IPR029058">
    <property type="entry name" value="AB_hydrolase_fold"/>
</dbReference>
<evidence type="ECO:0000313" key="7">
    <source>
        <dbReference type="EMBL" id="HIW92796.1"/>
    </source>
</evidence>
<organism evidence="7 8">
    <name type="scientific">Candidatus Corynebacterium avicola</name>
    <dbReference type="NCBI Taxonomy" id="2838527"/>
    <lineage>
        <taxon>Bacteria</taxon>
        <taxon>Bacillati</taxon>
        <taxon>Actinomycetota</taxon>
        <taxon>Actinomycetes</taxon>
        <taxon>Mycobacteriales</taxon>
        <taxon>Corynebacteriaceae</taxon>
        <taxon>Corynebacterium</taxon>
    </lineage>
</organism>
<evidence type="ECO:0000313" key="8">
    <source>
        <dbReference type="Proteomes" id="UP000824190"/>
    </source>
</evidence>
<keyword evidence="2 7" id="KW-0378">Hydrolase</keyword>
<dbReference type="EMBL" id="DXGC01000123">
    <property type="protein sequence ID" value="HIW92796.1"/>
    <property type="molecule type" value="Genomic_DNA"/>
</dbReference>
<dbReference type="GO" id="GO:0016787">
    <property type="term" value="F:hydrolase activity"/>
    <property type="evidence" value="ECO:0007669"/>
    <property type="project" value="UniProtKB-KW"/>
</dbReference>